<evidence type="ECO:0000313" key="29">
    <source>
        <dbReference type="RefSeq" id="XP_032802750.1"/>
    </source>
</evidence>
<organism evidence="24 30">
    <name type="scientific">Petromyzon marinus</name>
    <name type="common">Sea lamprey</name>
    <dbReference type="NCBI Taxonomy" id="7757"/>
    <lineage>
        <taxon>Eukaryota</taxon>
        <taxon>Metazoa</taxon>
        <taxon>Chordata</taxon>
        <taxon>Craniata</taxon>
        <taxon>Vertebrata</taxon>
        <taxon>Cyclostomata</taxon>
        <taxon>Hyperoartia</taxon>
        <taxon>Petromyzontiformes</taxon>
        <taxon>Petromyzontidae</taxon>
        <taxon>Petromyzon</taxon>
    </lineage>
</organism>
<sequence>MGSSEKDETVVNEGKEDEMEVHAFRWCAWRLVLVGVGAVCTGGLLLLALYWLPRWNVRATCSRCSLQQASILLLRTTDEFSIWYRVKVRHMVSSSTNQKPLSMGADETDDIIRLLSPTSSSASTEHEHSVRYFAHHFVKYLWDPINYKFIRLRGLEEGVPLAAFYSTRSHGLHEEAQQHLRTFYEENQIAVKVPSHLKLLFKEVLNPFYIFQAFSVALWMSDEYYYYASAIVIMSFISIGTSLYSIRKQYLMLHDMVEAHNVVGVVVCRPGKDPESILSTELVPGDVMVIPPGGTIMPCDGALISGSCIVNESMLTGESVPVTKTSLPHPVGDATGQDEVFDAEAHKRHVVFCGTHVVQTRFYSGESVRVVVVRTGFGTAKGQLVRSILYPKPTNVRLYRDAFRFLLFLVAVALVGFVYTVISSTLKGEKASKIVVEALDIITITVPPALPAALTAGVVYAQQRLKRAGIFCLSPNLIQVSGHTHLVCFDKTGTLTEDGLDMWGVIPVENNVFSPVCTEMSHPELVHTPLLAAMATCHSLTRIDGQLTGDPLDLNMFNATGWVLEEATSDENAKFDTIMPTVVRPACNPNVATNQKAACDADSANPNSDPDVEMYEISSGYEIGVVREFPFSSELQRMSVVTRTLSARCMHAYSKGAPETIMRLCVPASVPKDFAEVLEQHTRQGYRVIALAHRALPHKLNWHRVQQASRDTIESGLQMLGLIVMQNKLKPETEPVLQQLKEARIRTVMVTGDNLLTAMSVARDCGMVNASDEIIVTEATPPGNGLPATITWHPERPISNEQPQQGCVVNMSSNHEYHFAMSGKSFAIIFDHFPDLLPKIVLRGTIFARMSPDQKTQLIEVLQGMDYCVGMCGDGANDCGALKRAHAGISLSELEASVASPFTSKTPNISCVPTLIREGRAALITSFCVFKFMALYSIIQYLSVLLLYSILSNLGDFQFLFIDLAIILVLAFTIPLNGAWPQLTAMGPPSSLLSVRLLLSVAAQALTCLGVQVCAFLLTQRQPWYQPWAPNITLCPGEETPLNSTDWVHDENNIRNAENTTLFFVSSFQYIIVCFVFAKGKPYRQPIYKNRLFVAGLIILPAFLTFLMFYRYPGMDDFFELICIPMVWRCYMLGFVAANLVISVLLEASVVTAASYIESQQRTNLACDNTNQWAENFLQRTRRGDRQVCGNPRARARTQRDVRVMSACVCVFFYDSVHEYKRTRVYACAFTRPRTIPRALCRRTRLFMCDEQSVEWI</sequence>
<evidence type="ECO:0000256" key="14">
    <source>
        <dbReference type="ARBA" id="ARBA00023136"/>
    </source>
</evidence>
<evidence type="ECO:0000313" key="28">
    <source>
        <dbReference type="RefSeq" id="XP_032802749.1"/>
    </source>
</evidence>
<dbReference type="Pfam" id="PF00690">
    <property type="entry name" value="Cation_ATPase_N"/>
    <property type="match status" value="1"/>
</dbReference>
<dbReference type="GO" id="GO:0055038">
    <property type="term" value="C:recycling endosome membrane"/>
    <property type="evidence" value="ECO:0007669"/>
    <property type="project" value="UniProtKB-SubCell"/>
</dbReference>
<feature type="transmembrane region" description="Helical" evidence="20">
    <location>
        <begin position="927"/>
        <end position="951"/>
    </location>
</feature>
<dbReference type="InterPro" id="IPR047819">
    <property type="entry name" value="P5A-ATPase_N"/>
</dbReference>
<dbReference type="SUPFAM" id="SSF81665">
    <property type="entry name" value="Calcium ATPase, transmembrane domain M"/>
    <property type="match status" value="1"/>
</dbReference>
<comment type="subcellular location">
    <subcellularLocation>
        <location evidence="3">Early endosome membrane</location>
        <topology evidence="3">Multi-pass membrane protein</topology>
    </subcellularLocation>
    <subcellularLocation>
        <location evidence="1">Late endosome membrane</location>
        <topology evidence="1">Multi-pass membrane protein</topology>
    </subcellularLocation>
    <subcellularLocation>
        <location evidence="2">Recycling endosome membrane</location>
        <topology evidence="2">Multi-pass membrane protein</topology>
    </subcellularLocation>
</comment>
<dbReference type="Pfam" id="PF00122">
    <property type="entry name" value="E1-E2_ATPase"/>
    <property type="match status" value="1"/>
</dbReference>
<dbReference type="Gene3D" id="2.70.150.10">
    <property type="entry name" value="Calcium-transporting ATPase, cytoplasmic transduction domain A"/>
    <property type="match status" value="1"/>
</dbReference>
<evidence type="ECO:0000313" key="25">
    <source>
        <dbReference type="RefSeq" id="XP_032802746.1"/>
    </source>
</evidence>
<feature type="transmembrane region" description="Helical" evidence="20">
    <location>
        <begin position="28"/>
        <end position="52"/>
    </location>
</feature>
<evidence type="ECO:0000313" key="24">
    <source>
        <dbReference type="Proteomes" id="UP001318040"/>
    </source>
</evidence>
<feature type="domain" description="Cation-transporting P-type ATPase N-terminal" evidence="22">
    <location>
        <begin position="164"/>
        <end position="219"/>
    </location>
</feature>
<evidence type="ECO:0000256" key="6">
    <source>
        <dbReference type="ARBA" id="ARBA00022692"/>
    </source>
</evidence>
<evidence type="ECO:0000256" key="9">
    <source>
        <dbReference type="ARBA" id="ARBA00022753"/>
    </source>
</evidence>
<dbReference type="GO" id="GO:0016887">
    <property type="term" value="F:ATP hydrolysis activity"/>
    <property type="evidence" value="ECO:0007669"/>
    <property type="project" value="InterPro"/>
</dbReference>
<dbReference type="FunFam" id="2.70.150.10:FF:000017">
    <property type="entry name" value="Cation-transporting ATPase"/>
    <property type="match status" value="1"/>
</dbReference>
<dbReference type="RefSeq" id="XP_032802746.1">
    <property type="nucleotide sequence ID" value="XM_032946855.1"/>
</dbReference>
<reference evidence="25 26" key="1">
    <citation type="submission" date="2025-04" db="UniProtKB">
        <authorList>
            <consortium name="RefSeq"/>
        </authorList>
    </citation>
    <scope>IDENTIFICATION</scope>
    <source>
        <tissue evidence="25 26">Sperm</tissue>
    </source>
</reference>
<evidence type="ECO:0000256" key="12">
    <source>
        <dbReference type="ARBA" id="ARBA00022967"/>
    </source>
</evidence>
<dbReference type="InterPro" id="IPR023298">
    <property type="entry name" value="ATPase_P-typ_TM_dom_sf"/>
</dbReference>
<comment type="function">
    <text evidence="16">ATP-driven pump involved in endocytosis-dependent polyamine transport. Uses ATP as an energy source to transfer polyamine precursor putrescine from the endosomal compartment to the cytosol.</text>
</comment>
<dbReference type="GO" id="GO:0015594">
    <property type="term" value="F:ABC-type putrescine transporter activity"/>
    <property type="evidence" value="ECO:0007669"/>
    <property type="project" value="UniProtKB-EC"/>
</dbReference>
<keyword evidence="13 20" id="KW-1133">Transmembrane helix</keyword>
<dbReference type="InterPro" id="IPR008250">
    <property type="entry name" value="ATPase_P-typ_transduc_dom_A_sf"/>
</dbReference>
<dbReference type="InterPro" id="IPR044492">
    <property type="entry name" value="P_typ_ATPase_HD_dom"/>
</dbReference>
<dbReference type="InterPro" id="IPR047821">
    <property type="entry name" value="P5B-type_ATPase"/>
</dbReference>
<dbReference type="GO" id="GO:0015662">
    <property type="term" value="F:P-type ion transporter activity"/>
    <property type="evidence" value="ECO:0007669"/>
    <property type="project" value="InterPro"/>
</dbReference>
<evidence type="ECO:0000256" key="19">
    <source>
        <dbReference type="ARBA" id="ARBA00076813"/>
    </source>
</evidence>
<dbReference type="GO" id="GO:0046872">
    <property type="term" value="F:metal ion binding"/>
    <property type="evidence" value="ECO:0007669"/>
    <property type="project" value="UniProtKB-KW"/>
</dbReference>
<dbReference type="EC" id="7.6.2.16" evidence="17"/>
<dbReference type="PROSITE" id="PS00154">
    <property type="entry name" value="ATPASE_E1_E2"/>
    <property type="match status" value="1"/>
</dbReference>
<comment type="similarity">
    <text evidence="4">Belongs to the cation transport ATPase (P-type) (TC 3.A.3) family. Type V subfamily.</text>
</comment>
<evidence type="ECO:0000256" key="1">
    <source>
        <dbReference type="ARBA" id="ARBA00004107"/>
    </source>
</evidence>
<dbReference type="SFLD" id="SFLDS00003">
    <property type="entry name" value="Haloacid_Dehalogenase"/>
    <property type="match status" value="1"/>
</dbReference>
<evidence type="ECO:0000313" key="27">
    <source>
        <dbReference type="RefSeq" id="XP_032802748.1"/>
    </source>
</evidence>
<dbReference type="SFLD" id="SFLDG00002">
    <property type="entry name" value="C1.7:_P-type_atpase_like"/>
    <property type="match status" value="1"/>
</dbReference>
<dbReference type="RefSeq" id="XP_032802752.1">
    <property type="nucleotide sequence ID" value="XM_032946861.1"/>
</dbReference>
<dbReference type="SUPFAM" id="SSF81660">
    <property type="entry name" value="Metal cation-transporting ATPase, ATP-binding domain N"/>
    <property type="match status" value="1"/>
</dbReference>
<dbReference type="Gene3D" id="3.40.50.1000">
    <property type="entry name" value="HAD superfamily/HAD-like"/>
    <property type="match status" value="1"/>
</dbReference>
<dbReference type="RefSeq" id="XP_032802749.1">
    <property type="nucleotide sequence ID" value="XM_032946858.1"/>
</dbReference>
<keyword evidence="8" id="KW-0547">Nucleotide-binding</keyword>
<dbReference type="Pfam" id="PF12409">
    <property type="entry name" value="P5-ATPase"/>
    <property type="match status" value="1"/>
</dbReference>
<evidence type="ECO:0000256" key="20">
    <source>
        <dbReference type="SAM" id="Phobius"/>
    </source>
</evidence>
<dbReference type="InterPro" id="IPR004014">
    <property type="entry name" value="ATPase_P-typ_cation-transptr_N"/>
</dbReference>
<keyword evidence="6 20" id="KW-0812">Transmembrane</keyword>
<evidence type="ECO:0000259" key="23">
    <source>
        <dbReference type="Pfam" id="PF12409"/>
    </source>
</evidence>
<evidence type="ECO:0000256" key="3">
    <source>
        <dbReference type="ARBA" id="ARBA00004520"/>
    </source>
</evidence>
<dbReference type="RefSeq" id="XP_032802750.1">
    <property type="nucleotide sequence ID" value="XM_032946859.1"/>
</dbReference>
<dbReference type="Pfam" id="PF13246">
    <property type="entry name" value="Cation_ATPase"/>
    <property type="match status" value="1"/>
</dbReference>
<dbReference type="InterPro" id="IPR001757">
    <property type="entry name" value="P_typ_ATPase"/>
</dbReference>
<evidence type="ECO:0000256" key="8">
    <source>
        <dbReference type="ARBA" id="ARBA00022741"/>
    </source>
</evidence>
<keyword evidence="24" id="KW-1185">Reference proteome</keyword>
<dbReference type="InterPro" id="IPR018303">
    <property type="entry name" value="ATPase_P-typ_P_site"/>
</dbReference>
<gene>
    <name evidence="25 26 27 28 29 30 31" type="primary">ATP13A3</name>
</gene>
<dbReference type="InterPro" id="IPR006544">
    <property type="entry name" value="P-type_TPase_V"/>
</dbReference>
<keyword evidence="7" id="KW-0479">Metal-binding</keyword>
<keyword evidence="10" id="KW-0067">ATP-binding</keyword>
<dbReference type="RefSeq" id="XP_032802747.1">
    <property type="nucleotide sequence ID" value="XM_032946856.1"/>
</dbReference>
<dbReference type="SUPFAM" id="SSF81653">
    <property type="entry name" value="Calcium ATPase, transduction domain A"/>
    <property type="match status" value="1"/>
</dbReference>
<dbReference type="InterPro" id="IPR023299">
    <property type="entry name" value="ATPase_P-typ_cyto_dom_N"/>
</dbReference>
<dbReference type="RefSeq" id="XP_032802751.1">
    <property type="nucleotide sequence ID" value="XM_032946860.1"/>
</dbReference>
<feature type="domain" description="P5B-type ATPase N-terminal" evidence="23">
    <location>
        <begin position="16"/>
        <end position="143"/>
    </location>
</feature>
<evidence type="ECO:0000313" key="30">
    <source>
        <dbReference type="RefSeq" id="XP_032802751.1"/>
    </source>
</evidence>
<dbReference type="GO" id="GO:0005524">
    <property type="term" value="F:ATP binding"/>
    <property type="evidence" value="ECO:0007669"/>
    <property type="project" value="UniProtKB-KW"/>
</dbReference>
<dbReference type="InterPro" id="IPR023214">
    <property type="entry name" value="HAD_sf"/>
</dbReference>
<evidence type="ECO:0000256" key="13">
    <source>
        <dbReference type="ARBA" id="ARBA00022989"/>
    </source>
</evidence>
<evidence type="ECO:0000256" key="10">
    <source>
        <dbReference type="ARBA" id="ARBA00022840"/>
    </source>
</evidence>
<evidence type="ECO:0000259" key="21">
    <source>
        <dbReference type="Pfam" id="PF00122"/>
    </source>
</evidence>
<dbReference type="RefSeq" id="XP_032802748.1">
    <property type="nucleotide sequence ID" value="XM_032946857.1"/>
</dbReference>
<feature type="domain" description="P-type ATPase A" evidence="21">
    <location>
        <begin position="271"/>
        <end position="388"/>
    </location>
</feature>
<dbReference type="GO" id="GO:0006874">
    <property type="term" value="P:intracellular calcium ion homeostasis"/>
    <property type="evidence" value="ECO:0007669"/>
    <property type="project" value="TreeGrafter"/>
</dbReference>
<keyword evidence="12" id="KW-1278">Translocase</keyword>
<evidence type="ECO:0000256" key="5">
    <source>
        <dbReference type="ARBA" id="ARBA00022553"/>
    </source>
</evidence>
<evidence type="ECO:0000256" key="16">
    <source>
        <dbReference type="ARBA" id="ARBA00053935"/>
    </source>
</evidence>
<protein>
    <recommendedName>
        <fullName evidence="18">Polyamine-transporting ATPase 13A3</fullName>
        <ecNumber evidence="17">7.6.2.16</ecNumber>
    </recommendedName>
    <alternativeName>
        <fullName evidence="19">Putrescine transporting ATPase</fullName>
    </alternativeName>
</protein>
<evidence type="ECO:0000259" key="22">
    <source>
        <dbReference type="Pfam" id="PF00690"/>
    </source>
</evidence>
<dbReference type="GO" id="GO:0019829">
    <property type="term" value="F:ATPase-coupled monoatomic cation transmembrane transporter activity"/>
    <property type="evidence" value="ECO:0007669"/>
    <property type="project" value="InterPro"/>
</dbReference>
<dbReference type="KEGG" id="pmrn:116939014"/>
<evidence type="ECO:0000256" key="4">
    <source>
        <dbReference type="ARBA" id="ARBA00006000"/>
    </source>
</evidence>
<dbReference type="GO" id="GO:0031902">
    <property type="term" value="C:late endosome membrane"/>
    <property type="evidence" value="ECO:0007669"/>
    <property type="project" value="UniProtKB-SubCell"/>
</dbReference>
<dbReference type="FunFam" id="1.20.1110.10:FF:000026">
    <property type="entry name" value="Cation-transporting ATPase"/>
    <property type="match status" value="1"/>
</dbReference>
<feature type="transmembrane region" description="Helical" evidence="20">
    <location>
        <begin position="226"/>
        <end position="246"/>
    </location>
</feature>
<dbReference type="Gene3D" id="3.40.1110.10">
    <property type="entry name" value="Calcium-transporting ATPase, cytoplasmic domain N"/>
    <property type="match status" value="1"/>
</dbReference>
<feature type="transmembrane region" description="Helical" evidence="20">
    <location>
        <begin position="1092"/>
        <end position="1112"/>
    </location>
</feature>
<evidence type="ECO:0000256" key="17">
    <source>
        <dbReference type="ARBA" id="ARBA00066779"/>
    </source>
</evidence>
<accession>A0AAJ7SNP7</accession>
<dbReference type="PRINTS" id="PR00119">
    <property type="entry name" value="CATATPASE"/>
</dbReference>
<dbReference type="FunFam" id="3.40.1110.10:FF:000026">
    <property type="entry name" value="Cation-transporting ATPase"/>
    <property type="match status" value="1"/>
</dbReference>
<proteinExistence type="inferred from homology"/>
<evidence type="ECO:0000256" key="18">
    <source>
        <dbReference type="ARBA" id="ARBA00074226"/>
    </source>
</evidence>
<feature type="transmembrane region" description="Helical" evidence="20">
    <location>
        <begin position="402"/>
        <end position="422"/>
    </location>
</feature>
<dbReference type="InterPro" id="IPR036412">
    <property type="entry name" value="HAD-like_sf"/>
</dbReference>
<evidence type="ECO:0000256" key="11">
    <source>
        <dbReference type="ARBA" id="ARBA00022842"/>
    </source>
</evidence>
<dbReference type="SFLD" id="SFLDF00027">
    <property type="entry name" value="p-type_atpase"/>
    <property type="match status" value="1"/>
</dbReference>
<keyword evidence="11" id="KW-0460">Magnesium</keyword>
<dbReference type="CDD" id="cd07542">
    <property type="entry name" value="P-type_ATPase_cation"/>
    <property type="match status" value="1"/>
</dbReference>
<feature type="transmembrane region" description="Helical" evidence="20">
    <location>
        <begin position="1061"/>
        <end position="1080"/>
    </location>
</feature>
<feature type="transmembrane region" description="Helical" evidence="20">
    <location>
        <begin position="1132"/>
        <end position="1157"/>
    </location>
</feature>
<dbReference type="FunFam" id="3.40.50.1000:FF:000045">
    <property type="entry name" value="Cation-transporting ATPase"/>
    <property type="match status" value="1"/>
</dbReference>
<dbReference type="PANTHER" id="PTHR45630:SF12">
    <property type="entry name" value="POLYAMINE-TRANSPORTING ATPASE 13A3"/>
    <property type="match status" value="1"/>
</dbReference>
<evidence type="ECO:0000313" key="26">
    <source>
        <dbReference type="RefSeq" id="XP_032802747.1"/>
    </source>
</evidence>
<dbReference type="PANTHER" id="PTHR45630">
    <property type="entry name" value="CATION-TRANSPORTING ATPASE-RELATED"/>
    <property type="match status" value="1"/>
</dbReference>
<feature type="transmembrane region" description="Helical" evidence="20">
    <location>
        <begin position="442"/>
        <end position="461"/>
    </location>
</feature>
<dbReference type="InterPro" id="IPR059000">
    <property type="entry name" value="ATPase_P-type_domA"/>
</dbReference>
<keyword evidence="5" id="KW-0597">Phosphoprotein</keyword>
<evidence type="ECO:0000256" key="7">
    <source>
        <dbReference type="ARBA" id="ARBA00022723"/>
    </source>
</evidence>
<dbReference type="AlphaFoldDB" id="A0AAJ7SNP7"/>
<dbReference type="NCBIfam" id="TIGR01657">
    <property type="entry name" value="P-ATPase-V"/>
    <property type="match status" value="1"/>
</dbReference>
<dbReference type="Proteomes" id="UP001318040">
    <property type="component" value="Chromosome 5"/>
</dbReference>
<dbReference type="FunFam" id="1.20.1110.10:FF:000023">
    <property type="entry name" value="Cation-transporting ATPase"/>
    <property type="match status" value="1"/>
</dbReference>
<evidence type="ECO:0000313" key="31">
    <source>
        <dbReference type="RefSeq" id="XP_032802752.1"/>
    </source>
</evidence>
<dbReference type="GO" id="GO:0031901">
    <property type="term" value="C:early endosome membrane"/>
    <property type="evidence" value="ECO:0007669"/>
    <property type="project" value="UniProtKB-SubCell"/>
</dbReference>
<dbReference type="SUPFAM" id="SSF56784">
    <property type="entry name" value="HAD-like"/>
    <property type="match status" value="1"/>
</dbReference>
<dbReference type="NCBIfam" id="TIGR01494">
    <property type="entry name" value="ATPase_P-type"/>
    <property type="match status" value="2"/>
</dbReference>
<evidence type="ECO:0000256" key="2">
    <source>
        <dbReference type="ARBA" id="ARBA00004195"/>
    </source>
</evidence>
<keyword evidence="9" id="KW-0967">Endosome</keyword>
<feature type="transmembrane region" description="Helical" evidence="20">
    <location>
        <begin position="957"/>
        <end position="976"/>
    </location>
</feature>
<keyword evidence="14 20" id="KW-0472">Membrane</keyword>
<name>A0AAJ7SNP7_PETMA</name>
<evidence type="ECO:0000256" key="15">
    <source>
        <dbReference type="ARBA" id="ARBA00051385"/>
    </source>
</evidence>
<feature type="transmembrane region" description="Helical" evidence="20">
    <location>
        <begin position="997"/>
        <end position="1018"/>
    </location>
</feature>
<comment type="catalytic activity">
    <reaction evidence="15">
        <text>putrescine(out) + ATP + H2O = putrescine(in) + ADP + phosphate + H(+)</text>
        <dbReference type="Rhea" id="RHEA:29995"/>
        <dbReference type="ChEBI" id="CHEBI:15377"/>
        <dbReference type="ChEBI" id="CHEBI:15378"/>
        <dbReference type="ChEBI" id="CHEBI:30616"/>
        <dbReference type="ChEBI" id="CHEBI:43474"/>
        <dbReference type="ChEBI" id="CHEBI:326268"/>
        <dbReference type="ChEBI" id="CHEBI:456216"/>
        <dbReference type="EC" id="7.6.2.16"/>
    </reaction>
    <physiologicalReaction direction="left-to-right" evidence="15">
        <dbReference type="Rhea" id="RHEA:29996"/>
    </physiologicalReaction>
</comment>